<name>A0A507BPD9_9FUNG</name>
<evidence type="ECO:0000313" key="3">
    <source>
        <dbReference type="EMBL" id="TPX31850.1"/>
    </source>
</evidence>
<dbReference type="Gene3D" id="1.10.287.1490">
    <property type="match status" value="1"/>
</dbReference>
<evidence type="ECO:0000313" key="4">
    <source>
        <dbReference type="Proteomes" id="UP000319731"/>
    </source>
</evidence>
<dbReference type="SUPFAM" id="SSF49879">
    <property type="entry name" value="SMAD/FHA domain"/>
    <property type="match status" value="1"/>
</dbReference>
<feature type="domain" description="FHA" evidence="2">
    <location>
        <begin position="56"/>
        <end position="112"/>
    </location>
</feature>
<dbReference type="PROSITE" id="PS50006">
    <property type="entry name" value="FHA_DOMAIN"/>
    <property type="match status" value="1"/>
</dbReference>
<keyword evidence="4" id="KW-1185">Reference proteome</keyword>
<keyword evidence="1" id="KW-0175">Coiled coil</keyword>
<dbReference type="SMART" id="SM00240">
    <property type="entry name" value="FHA"/>
    <property type="match status" value="1"/>
</dbReference>
<evidence type="ECO:0000256" key="1">
    <source>
        <dbReference type="SAM" id="Coils"/>
    </source>
</evidence>
<dbReference type="STRING" id="1806994.A0A507BPD9"/>
<dbReference type="InterPro" id="IPR008984">
    <property type="entry name" value="SMAD_FHA_dom_sf"/>
</dbReference>
<organism evidence="3 4">
    <name type="scientific">Synchytrium microbalum</name>
    <dbReference type="NCBI Taxonomy" id="1806994"/>
    <lineage>
        <taxon>Eukaryota</taxon>
        <taxon>Fungi</taxon>
        <taxon>Fungi incertae sedis</taxon>
        <taxon>Chytridiomycota</taxon>
        <taxon>Chytridiomycota incertae sedis</taxon>
        <taxon>Chytridiomycetes</taxon>
        <taxon>Synchytriales</taxon>
        <taxon>Synchytriaceae</taxon>
        <taxon>Synchytrium</taxon>
    </lineage>
</organism>
<dbReference type="AlphaFoldDB" id="A0A507BPD9"/>
<protein>
    <recommendedName>
        <fullName evidence="2">FHA domain-containing protein</fullName>
    </recommendedName>
</protein>
<dbReference type="Pfam" id="PF00498">
    <property type="entry name" value="FHA"/>
    <property type="match status" value="1"/>
</dbReference>
<feature type="coiled-coil region" evidence="1">
    <location>
        <begin position="190"/>
        <end position="220"/>
    </location>
</feature>
<gene>
    <name evidence="3" type="ORF">SmJEL517_g04914</name>
</gene>
<evidence type="ECO:0000259" key="2">
    <source>
        <dbReference type="PROSITE" id="PS50006"/>
    </source>
</evidence>
<dbReference type="GeneID" id="42006139"/>
<dbReference type="RefSeq" id="XP_031023181.1">
    <property type="nucleotide sequence ID" value="XM_031170842.1"/>
</dbReference>
<feature type="coiled-coil region" evidence="1">
    <location>
        <begin position="263"/>
        <end position="402"/>
    </location>
</feature>
<sequence length="472" mass="51675">MPTPSANNPSTLSAMHRQQMKQFTTNKQALEQVPTLVIEPLNDTFDAKKLDLFEPIKIGRKLGPKAPAEAGNGIFDSKVLSRTHAEVWFDRGKVYIKDAKSSNGTFVNGVRLSEEGQESSPHELKTGDILEFGIDIMTDDGQSVLYQKVSGKIVVLVDGINPAASTAVVQPVEGDPSKMTLNRKKLDTMNKKVEAEIAAAVQTNAQLEALKSTLTNLETHALPAIPTSTPANNDNSNTEALKAAHTAEINSWTEKHTSALREIESYKAMVERSTQQVDMIKSELVDSRSRVDAFVKDVEEWKDKCKRLNEEMDIVRKERDIEKKRSEEGASDIQRLTSQNAAINQDLVQLTQERDELRALSTKSKQSMDESSLEISSLNARIKSLEVEVAHSRKLLEEARSAAAAAAAAAVSEKSRTVSKSGSGGRGVAPISSTRPAFSIFSISSWFYLGLTVSSAFLRMLGLTAKETDKEA</sequence>
<dbReference type="InterPro" id="IPR051176">
    <property type="entry name" value="Cent_Immune-Sig_Mod"/>
</dbReference>
<reference evidence="3 4" key="1">
    <citation type="journal article" date="2019" name="Sci. Rep.">
        <title>Comparative genomics of chytrid fungi reveal insights into the obligate biotrophic and pathogenic lifestyle of Synchytrium endobioticum.</title>
        <authorList>
            <person name="van de Vossenberg B.T.L.H."/>
            <person name="Warris S."/>
            <person name="Nguyen H.D.T."/>
            <person name="van Gent-Pelzer M.P.E."/>
            <person name="Joly D.L."/>
            <person name="van de Geest H.C."/>
            <person name="Bonants P.J.M."/>
            <person name="Smith D.S."/>
            <person name="Levesque C.A."/>
            <person name="van der Lee T.A.J."/>
        </authorList>
    </citation>
    <scope>NUCLEOTIDE SEQUENCE [LARGE SCALE GENOMIC DNA]</scope>
    <source>
        <strain evidence="3 4">JEL517</strain>
    </source>
</reference>
<accession>A0A507BPD9</accession>
<comment type="caution">
    <text evidence="3">The sequence shown here is derived from an EMBL/GenBank/DDBJ whole genome shotgun (WGS) entry which is preliminary data.</text>
</comment>
<dbReference type="EMBL" id="QEAO01000038">
    <property type="protein sequence ID" value="TPX31850.1"/>
    <property type="molecule type" value="Genomic_DNA"/>
</dbReference>
<dbReference type="OrthoDB" id="687730at2759"/>
<proteinExistence type="predicted"/>
<dbReference type="PANTHER" id="PTHR15715:SF37">
    <property type="entry name" value="LD47843P"/>
    <property type="match status" value="1"/>
</dbReference>
<dbReference type="InterPro" id="IPR000253">
    <property type="entry name" value="FHA_dom"/>
</dbReference>
<dbReference type="Gene3D" id="2.60.200.20">
    <property type="match status" value="1"/>
</dbReference>
<dbReference type="GO" id="GO:0005737">
    <property type="term" value="C:cytoplasm"/>
    <property type="evidence" value="ECO:0007669"/>
    <property type="project" value="TreeGrafter"/>
</dbReference>
<dbReference type="Proteomes" id="UP000319731">
    <property type="component" value="Unassembled WGS sequence"/>
</dbReference>
<dbReference type="PANTHER" id="PTHR15715">
    <property type="entry name" value="CENTROSOMAL PROTEIN OF 170 KDA"/>
    <property type="match status" value="1"/>
</dbReference>